<gene>
    <name evidence="1" type="ORF">LVIROSA_LOCUS12891</name>
</gene>
<name>A0AAU9MGB8_9ASTR</name>
<evidence type="ECO:0000313" key="1">
    <source>
        <dbReference type="EMBL" id="CAH1425772.1"/>
    </source>
</evidence>
<accession>A0AAU9MGB8</accession>
<proteinExistence type="predicted"/>
<dbReference type="AlphaFoldDB" id="A0AAU9MGB8"/>
<keyword evidence="2" id="KW-1185">Reference proteome</keyword>
<protein>
    <submittedName>
        <fullName evidence="1">Uncharacterized protein</fullName>
    </submittedName>
</protein>
<evidence type="ECO:0000313" key="2">
    <source>
        <dbReference type="Proteomes" id="UP001157418"/>
    </source>
</evidence>
<reference evidence="1 2" key="1">
    <citation type="submission" date="2022-01" db="EMBL/GenBank/DDBJ databases">
        <authorList>
            <person name="Xiong W."/>
            <person name="Schranz E."/>
        </authorList>
    </citation>
    <scope>NUCLEOTIDE SEQUENCE [LARGE SCALE GENOMIC DNA]</scope>
</reference>
<dbReference type="Proteomes" id="UP001157418">
    <property type="component" value="Unassembled WGS sequence"/>
</dbReference>
<organism evidence="1 2">
    <name type="scientific">Lactuca virosa</name>
    <dbReference type="NCBI Taxonomy" id="75947"/>
    <lineage>
        <taxon>Eukaryota</taxon>
        <taxon>Viridiplantae</taxon>
        <taxon>Streptophyta</taxon>
        <taxon>Embryophyta</taxon>
        <taxon>Tracheophyta</taxon>
        <taxon>Spermatophyta</taxon>
        <taxon>Magnoliopsida</taxon>
        <taxon>eudicotyledons</taxon>
        <taxon>Gunneridae</taxon>
        <taxon>Pentapetalae</taxon>
        <taxon>asterids</taxon>
        <taxon>campanulids</taxon>
        <taxon>Asterales</taxon>
        <taxon>Asteraceae</taxon>
        <taxon>Cichorioideae</taxon>
        <taxon>Cichorieae</taxon>
        <taxon>Lactucinae</taxon>
        <taxon>Lactuca</taxon>
    </lineage>
</organism>
<comment type="caution">
    <text evidence="1">The sequence shown here is derived from an EMBL/GenBank/DDBJ whole genome shotgun (WGS) entry which is preliminary data.</text>
</comment>
<dbReference type="EMBL" id="CAKMRJ010002223">
    <property type="protein sequence ID" value="CAH1425772.1"/>
    <property type="molecule type" value="Genomic_DNA"/>
</dbReference>
<sequence length="269" mass="29814">MAASSSSSSSVQANPDCIHFDFMSLMDPISYPLLLASSYHLYFMSESKLNNYKNDGITFTMSPPQNLSLSSSPYIHLFDKTRKITSLGMNPISQMDDAFFSKIFELDIPSIHSFVPSITPTFSSTHMNNVNCNIVSVPDGGYMTSMDASSSGFSLIDMGLKSQADILKDLNMMNNDSCSWLEIPPNGPPKELEEFWDDSYTKPPDPSTGTIFESIDNLQSEVQCSHLSLPNGNDMTFMDDFTSGFLPNDMEVISQNNDIEGVNMMINDN</sequence>